<keyword evidence="2" id="KW-1185">Reference proteome</keyword>
<dbReference type="InParanoid" id="G4U121"/>
<protein>
    <submittedName>
        <fullName evidence="1">Uncharacterized protein</fullName>
    </submittedName>
</protein>
<name>G4U121_SERID</name>
<dbReference type="Proteomes" id="UP000007148">
    <property type="component" value="Unassembled WGS sequence"/>
</dbReference>
<sequence>MFIQYLEGGPRIGRLILEVDVHLESFSNAKEKIIEVCKRKEIPLCIDVGQCDCETEIKPEEPPEIPKGKVSQLWLQTLAAAKHIIGKQKDPVVSDEERAILEWETDQQLPASS</sequence>
<gene>
    <name evidence="1" type="ORF">PIIN_11242</name>
</gene>
<proteinExistence type="predicted"/>
<accession>G4U121</accession>
<dbReference type="EMBL" id="CAFZ01001424">
    <property type="protein sequence ID" value="CCA77264.1"/>
    <property type="molecule type" value="Genomic_DNA"/>
</dbReference>
<organism evidence="1 2">
    <name type="scientific">Serendipita indica (strain DSM 11827)</name>
    <name type="common">Root endophyte fungus</name>
    <name type="synonym">Piriformospora indica</name>
    <dbReference type="NCBI Taxonomy" id="1109443"/>
    <lineage>
        <taxon>Eukaryota</taxon>
        <taxon>Fungi</taxon>
        <taxon>Dikarya</taxon>
        <taxon>Basidiomycota</taxon>
        <taxon>Agaricomycotina</taxon>
        <taxon>Agaricomycetes</taxon>
        <taxon>Sebacinales</taxon>
        <taxon>Serendipitaceae</taxon>
        <taxon>Serendipita</taxon>
    </lineage>
</organism>
<dbReference type="AlphaFoldDB" id="G4U121"/>
<reference evidence="1 2" key="1">
    <citation type="journal article" date="2011" name="PLoS Pathog.">
        <title>Endophytic Life Strategies Decoded by Genome and Transcriptome Analyses of the Mutualistic Root Symbiont Piriformospora indica.</title>
        <authorList>
            <person name="Zuccaro A."/>
            <person name="Lahrmann U."/>
            <person name="Guldener U."/>
            <person name="Langen G."/>
            <person name="Pfiffi S."/>
            <person name="Biedenkopf D."/>
            <person name="Wong P."/>
            <person name="Samans B."/>
            <person name="Grimm C."/>
            <person name="Basiewicz M."/>
            <person name="Murat C."/>
            <person name="Martin F."/>
            <person name="Kogel K.H."/>
        </authorList>
    </citation>
    <scope>NUCLEOTIDE SEQUENCE [LARGE SCALE GENOMIC DNA]</scope>
    <source>
        <strain evidence="1 2">DSM 11827</strain>
    </source>
</reference>
<evidence type="ECO:0000313" key="2">
    <source>
        <dbReference type="Proteomes" id="UP000007148"/>
    </source>
</evidence>
<dbReference type="OrthoDB" id="5139510at2759"/>
<comment type="caution">
    <text evidence="1">The sequence shown here is derived from an EMBL/GenBank/DDBJ whole genome shotgun (WGS) entry which is preliminary data.</text>
</comment>
<evidence type="ECO:0000313" key="1">
    <source>
        <dbReference type="EMBL" id="CCA77264.1"/>
    </source>
</evidence>
<dbReference type="HOGENOM" id="CLU_2134511_0_0_1"/>